<dbReference type="Gene3D" id="3.40.50.2300">
    <property type="match status" value="2"/>
</dbReference>
<dbReference type="SUPFAM" id="SSF53822">
    <property type="entry name" value="Periplasmic binding protein-like I"/>
    <property type="match status" value="1"/>
</dbReference>
<sequence length="318" mass="33191">MLKKSLCALLALCTWQSWAADVPVVAVAQIVAHPSLDADFKGLVDALAEAGYKDGETVQIKRELAQGDMGIATQIAQKFVGEKPAVLVGISTPSAQSLAAAARGRFPIVFTAVTDPLQAKLVDNLEKPGKNVTGTSDAVPLEKNIELIQSLMPEVKTIGTVFNPGEANSVAAVAELEQVVSSKGLKLLQAPATKTGEVLDASRSLVGKADAFFITTDNTAVTAFSSIVQVAEAEDIPLFSADTGSVAEGAIAALGFSFYEIGRETGKQIAAVLKGEAIGDMPVKFMQNPELYLNKAATEKMGLTLPQSVIDSAAHVLP</sequence>
<dbReference type="EMBL" id="UHIA01000003">
    <property type="protein sequence ID" value="SUO91439.1"/>
    <property type="molecule type" value="Genomic_DNA"/>
</dbReference>
<reference evidence="2 3" key="1">
    <citation type="submission" date="2018-06" db="EMBL/GenBank/DDBJ databases">
        <authorList>
            <consortium name="Pathogen Informatics"/>
            <person name="Doyle S."/>
        </authorList>
    </citation>
    <scope>NUCLEOTIDE SEQUENCE [LARGE SCALE GENOMIC DNA]</scope>
    <source>
        <strain evidence="2 3">NCTC10717</strain>
    </source>
</reference>
<evidence type="ECO:0000256" key="1">
    <source>
        <dbReference type="SAM" id="SignalP"/>
    </source>
</evidence>
<name>A0A380MHZ5_9GAMM</name>
<dbReference type="RefSeq" id="WP_115217479.1">
    <property type="nucleotide sequence ID" value="NZ_UHIA01000003.1"/>
</dbReference>
<keyword evidence="3" id="KW-1185">Reference proteome</keyword>
<feature type="signal peptide" evidence="1">
    <location>
        <begin position="1"/>
        <end position="19"/>
    </location>
</feature>
<dbReference type="Pfam" id="PF04392">
    <property type="entry name" value="ABC_sub_bind"/>
    <property type="match status" value="1"/>
</dbReference>
<protein>
    <submittedName>
        <fullName evidence="2">ABC-type uncharacterized transport system, periplasmic component</fullName>
    </submittedName>
</protein>
<dbReference type="PANTHER" id="PTHR35271:SF1">
    <property type="entry name" value="ABC TRANSPORTER, SUBSTRATE-BINDING LIPOPROTEIN"/>
    <property type="match status" value="1"/>
</dbReference>
<keyword evidence="1" id="KW-0732">Signal</keyword>
<dbReference type="Proteomes" id="UP000254575">
    <property type="component" value="Unassembled WGS sequence"/>
</dbReference>
<evidence type="ECO:0000313" key="2">
    <source>
        <dbReference type="EMBL" id="SUO91439.1"/>
    </source>
</evidence>
<evidence type="ECO:0000313" key="3">
    <source>
        <dbReference type="Proteomes" id="UP000254575"/>
    </source>
</evidence>
<gene>
    <name evidence="2" type="ORF">NCTC10717_00158</name>
</gene>
<proteinExistence type="predicted"/>
<dbReference type="AlphaFoldDB" id="A0A380MHZ5"/>
<dbReference type="InterPro" id="IPR028082">
    <property type="entry name" value="Peripla_BP_I"/>
</dbReference>
<dbReference type="InterPro" id="IPR007487">
    <property type="entry name" value="ABC_transpt-TYRBP-like"/>
</dbReference>
<dbReference type="CDD" id="cd06325">
    <property type="entry name" value="PBP1_ABC_unchar_transporter"/>
    <property type="match status" value="1"/>
</dbReference>
<accession>A0A380MHZ5</accession>
<feature type="chain" id="PRO_5016657609" evidence="1">
    <location>
        <begin position="20"/>
        <end position="318"/>
    </location>
</feature>
<organism evidence="2 3">
    <name type="scientific">Suttonella indologenes</name>
    <dbReference type="NCBI Taxonomy" id="13276"/>
    <lineage>
        <taxon>Bacteria</taxon>
        <taxon>Pseudomonadati</taxon>
        <taxon>Pseudomonadota</taxon>
        <taxon>Gammaproteobacteria</taxon>
        <taxon>Cardiobacteriales</taxon>
        <taxon>Cardiobacteriaceae</taxon>
        <taxon>Suttonella</taxon>
    </lineage>
</organism>
<dbReference type="OrthoDB" id="9776955at2"/>
<dbReference type="PANTHER" id="PTHR35271">
    <property type="entry name" value="ABC TRANSPORTER, SUBSTRATE-BINDING LIPOPROTEIN-RELATED"/>
    <property type="match status" value="1"/>
</dbReference>